<reference evidence="4 5" key="1">
    <citation type="submission" date="2019-07" db="EMBL/GenBank/DDBJ databases">
        <title>Deep subsurface shale carbon reservoir microbial communities from Ohio and West Virginia, USA.</title>
        <authorList>
            <person name="Wrighton K."/>
        </authorList>
    </citation>
    <scope>NUCLEOTIDE SEQUENCE [LARGE SCALE GENOMIC DNA]</scope>
    <source>
        <strain evidence="4 5">NP_8Ht</strain>
    </source>
</reference>
<keyword evidence="1" id="KW-0472">Membrane</keyword>
<feature type="domain" description="PilX/PilW C-terminal" evidence="2">
    <location>
        <begin position="94"/>
        <end position="167"/>
    </location>
</feature>
<sequence length="168" mass="17610">MGNSASNQRGAVLIVALVMLLLLTIIGLAGMQDSNLQESMAGNMRDRNIAFQVAEAGLRAGENELRKATITAPVAAPVARPGDPCFWWSCGSGTVFNWTASPAVTAPLNYGVPNPQYVIELLPALPAATTGNSAKFGEDTLSRVYRVTSRAGGGTGDSVVVLQSTFKR</sequence>
<dbReference type="RefSeq" id="WP_148926854.1">
    <property type="nucleotide sequence ID" value="NZ_JBNNHQ010000007.1"/>
</dbReference>
<protein>
    <submittedName>
        <fullName evidence="4">Type IV pilus assembly protein PilX</fullName>
    </submittedName>
</protein>
<dbReference type="InterPro" id="IPR025746">
    <property type="entry name" value="PilX_N_dom"/>
</dbReference>
<comment type="caution">
    <text evidence="4">The sequence shown here is derived from an EMBL/GenBank/DDBJ whole genome shotgun (WGS) entry which is preliminary data.</text>
</comment>
<dbReference type="Pfam" id="PF14341">
    <property type="entry name" value="PilX_N"/>
    <property type="match status" value="1"/>
</dbReference>
<feature type="domain" description="Type 4 fimbrial biogenesis protein PilX N-terminal" evidence="3">
    <location>
        <begin position="9"/>
        <end position="59"/>
    </location>
</feature>
<accession>A0A5S5B915</accession>
<dbReference type="OrthoDB" id="5298746at2"/>
<name>A0A5S5B915_STUST</name>
<dbReference type="Pfam" id="PF13681">
    <property type="entry name" value="PilX"/>
    <property type="match status" value="1"/>
</dbReference>
<gene>
    <name evidence="4" type="ORF">A9A72_1241228</name>
</gene>
<evidence type="ECO:0000313" key="4">
    <source>
        <dbReference type="EMBL" id="TYP62470.1"/>
    </source>
</evidence>
<evidence type="ECO:0000259" key="2">
    <source>
        <dbReference type="Pfam" id="PF13681"/>
    </source>
</evidence>
<evidence type="ECO:0000256" key="1">
    <source>
        <dbReference type="SAM" id="Phobius"/>
    </source>
</evidence>
<dbReference type="EMBL" id="VNHQ01000014">
    <property type="protein sequence ID" value="TYP62470.1"/>
    <property type="molecule type" value="Genomic_DNA"/>
</dbReference>
<proteinExistence type="predicted"/>
<dbReference type="InterPro" id="IPR025205">
    <property type="entry name" value="PilX/PilW_C"/>
</dbReference>
<dbReference type="AlphaFoldDB" id="A0A5S5B915"/>
<keyword evidence="1" id="KW-1133">Transmembrane helix</keyword>
<organism evidence="4 5">
    <name type="scientific">Stutzerimonas stutzeri</name>
    <name type="common">Pseudomonas stutzeri</name>
    <dbReference type="NCBI Taxonomy" id="316"/>
    <lineage>
        <taxon>Bacteria</taxon>
        <taxon>Pseudomonadati</taxon>
        <taxon>Pseudomonadota</taxon>
        <taxon>Gammaproteobacteria</taxon>
        <taxon>Pseudomonadales</taxon>
        <taxon>Pseudomonadaceae</taxon>
        <taxon>Stutzerimonas</taxon>
    </lineage>
</organism>
<evidence type="ECO:0000259" key="3">
    <source>
        <dbReference type="Pfam" id="PF14341"/>
    </source>
</evidence>
<keyword evidence="1" id="KW-0812">Transmembrane</keyword>
<feature type="transmembrane region" description="Helical" evidence="1">
    <location>
        <begin position="12"/>
        <end position="31"/>
    </location>
</feature>
<evidence type="ECO:0000313" key="5">
    <source>
        <dbReference type="Proteomes" id="UP000324282"/>
    </source>
</evidence>
<dbReference type="Proteomes" id="UP000324282">
    <property type="component" value="Unassembled WGS sequence"/>
</dbReference>